<proteinExistence type="inferred from homology"/>
<evidence type="ECO:0000256" key="3">
    <source>
        <dbReference type="ARBA" id="ARBA00022801"/>
    </source>
</evidence>
<comment type="similarity">
    <text evidence="1 5">Belongs to the peptidase S8 family.</text>
</comment>
<name>A0A7C1B3X8_UNCW3</name>
<reference evidence="8" key="1">
    <citation type="journal article" date="2020" name="mSystems">
        <title>Genome- and Community-Level Interaction Insights into Carbon Utilization and Element Cycling Functions of Hydrothermarchaeota in Hydrothermal Sediment.</title>
        <authorList>
            <person name="Zhou Z."/>
            <person name="Liu Y."/>
            <person name="Xu W."/>
            <person name="Pan J."/>
            <person name="Luo Z.H."/>
            <person name="Li M."/>
        </authorList>
    </citation>
    <scope>NUCLEOTIDE SEQUENCE [LARGE SCALE GENOMIC DNA]</scope>
    <source>
        <strain evidence="8">HyVt-237</strain>
    </source>
</reference>
<evidence type="ECO:0000259" key="7">
    <source>
        <dbReference type="Pfam" id="PF00082"/>
    </source>
</evidence>
<comment type="caution">
    <text evidence="8">The sequence shown here is derived from an EMBL/GenBank/DDBJ whole genome shotgun (WGS) entry which is preliminary data.</text>
</comment>
<keyword evidence="3 5" id="KW-0378">Hydrolase</keyword>
<feature type="active site" description="Charge relay system" evidence="5">
    <location>
        <position position="521"/>
    </location>
</feature>
<protein>
    <recommendedName>
        <fullName evidence="7">Peptidase S8/S53 domain-containing protein</fullName>
    </recommendedName>
</protein>
<evidence type="ECO:0000256" key="5">
    <source>
        <dbReference type="PROSITE-ProRule" id="PRU01240"/>
    </source>
</evidence>
<feature type="signal peptide" evidence="6">
    <location>
        <begin position="1"/>
        <end position="21"/>
    </location>
</feature>
<evidence type="ECO:0000256" key="6">
    <source>
        <dbReference type="SAM" id="SignalP"/>
    </source>
</evidence>
<dbReference type="EMBL" id="DRBW01000160">
    <property type="protein sequence ID" value="HDM90359.1"/>
    <property type="molecule type" value="Genomic_DNA"/>
</dbReference>
<dbReference type="PANTHER" id="PTHR43806">
    <property type="entry name" value="PEPTIDASE S8"/>
    <property type="match status" value="1"/>
</dbReference>
<dbReference type="SUPFAM" id="SSF52743">
    <property type="entry name" value="Subtilisin-like"/>
    <property type="match status" value="1"/>
</dbReference>
<dbReference type="InterPro" id="IPR050131">
    <property type="entry name" value="Peptidase_S8_subtilisin-like"/>
</dbReference>
<feature type="domain" description="Peptidase S8/S53" evidence="7">
    <location>
        <begin position="519"/>
        <end position="752"/>
    </location>
</feature>
<keyword evidence="6" id="KW-0732">Signal</keyword>
<evidence type="ECO:0000313" key="8">
    <source>
        <dbReference type="EMBL" id="HDM90359.1"/>
    </source>
</evidence>
<feature type="chain" id="PRO_5027891523" description="Peptidase S8/S53 domain-containing protein" evidence="6">
    <location>
        <begin position="22"/>
        <end position="764"/>
    </location>
</feature>
<evidence type="ECO:0000256" key="1">
    <source>
        <dbReference type="ARBA" id="ARBA00011073"/>
    </source>
</evidence>
<dbReference type="PRINTS" id="PR00723">
    <property type="entry name" value="SUBTILISIN"/>
</dbReference>
<dbReference type="InterPro" id="IPR036278">
    <property type="entry name" value="Sialidase_sf"/>
</dbReference>
<organism evidence="8">
    <name type="scientific">candidate division WOR-3 bacterium</name>
    <dbReference type="NCBI Taxonomy" id="2052148"/>
    <lineage>
        <taxon>Bacteria</taxon>
        <taxon>Bacteria division WOR-3</taxon>
    </lineage>
</organism>
<accession>A0A7C1B3X8</accession>
<evidence type="ECO:0000256" key="4">
    <source>
        <dbReference type="ARBA" id="ARBA00022825"/>
    </source>
</evidence>
<dbReference type="InterPro" id="IPR015500">
    <property type="entry name" value="Peptidase_S8_subtilisin-rel"/>
</dbReference>
<feature type="active site" description="Charge relay system" evidence="5">
    <location>
        <position position="142"/>
    </location>
</feature>
<dbReference type="InterPro" id="IPR036852">
    <property type="entry name" value="Peptidase_S8/S53_dom_sf"/>
</dbReference>
<feature type="non-terminal residue" evidence="8">
    <location>
        <position position="764"/>
    </location>
</feature>
<keyword evidence="4 5" id="KW-0720">Serine protease</keyword>
<dbReference type="SUPFAM" id="SSF50939">
    <property type="entry name" value="Sialidases"/>
    <property type="match status" value="1"/>
</dbReference>
<feature type="active site" description="Charge relay system" evidence="5">
    <location>
        <position position="717"/>
    </location>
</feature>
<dbReference type="AlphaFoldDB" id="A0A7C1B3X8"/>
<dbReference type="InterPro" id="IPR000209">
    <property type="entry name" value="Peptidase_S8/S53_dom"/>
</dbReference>
<evidence type="ECO:0000256" key="2">
    <source>
        <dbReference type="ARBA" id="ARBA00022670"/>
    </source>
</evidence>
<dbReference type="Proteomes" id="UP000885931">
    <property type="component" value="Unassembled WGS sequence"/>
</dbReference>
<dbReference type="GO" id="GO:0006508">
    <property type="term" value="P:proteolysis"/>
    <property type="evidence" value="ECO:0007669"/>
    <property type="project" value="UniProtKB-KW"/>
</dbReference>
<dbReference type="PANTHER" id="PTHR43806:SF67">
    <property type="entry name" value="EGF-LIKE DOMAIN-CONTAINING PROTEIN"/>
    <property type="match status" value="1"/>
</dbReference>
<dbReference type="PROSITE" id="PS51892">
    <property type="entry name" value="SUBTILASE"/>
    <property type="match status" value="1"/>
</dbReference>
<sequence>MGCPMKSKAAFLILMASLTLAGKQAKFRPYWAFWSRKVMPSDIYRLELSGLRMRTYSRWLNALSFEVPQDRTSVLTAYPGVIRTEKVKSARVEEASRPMDVNSIQYSDDDYGLSLDQLAPMRVPEAHQKGYLGSDVPVAIFDTGFDSLHPAVEHLFRNGNILRTHDFNSGDHMLVTGSYGPPPFPEEGVFYVNSYSVASLDTFYVIMYSIASDEDLGGYGLSNAWSIFYITGSEYDGTIYWNDSPVNVVPGDTFALQPYCQLRDDTVYAVWQMSVSGNDFDVFFARMKAGEEPINSVNVSGDLYPSLDPVMFLKGDTVSVLWLDPQRGLVASFSEDRGESFSAGQVVYSCAGAPGGLVSGGQGPYYLLFSMGDSLYFGKSGDALSWNVRAVGAGTLPDLLVAGDTLHIIYDVESADDFDVYYAFSPDGGASWSDPELLVSTSYPSSQALHFEDGVLKLAYSDHGVLLDMRVEDGRKDTVSYIFSDLPQRAGSHLAWRRRGDDSVYPDNFVRHHVFMNPTYHGTKMLSVIGGFNPRELIGVAPDADFLLAKTERVYTTSGIGFENQIEEDFWVEALEWATDAGAKIVSSSLGYRDWYSVEDLDGETPVSSRAASMALSRGVLVVSAMGNEVHSHFPDPSVGDTTLVPPADAEDIIAAGAYVVDSLTGELIPKGSYGPAADGRVKPELIAPYWAYAAVDTIFSDGDSANVYFWTFGGTSYSTALIAGVAALVLQAHPDWSAEKLRDVLLTTAQPVDVPGYPDAPVP</sequence>
<keyword evidence="2 5" id="KW-0645">Protease</keyword>
<dbReference type="Gene3D" id="3.40.50.200">
    <property type="entry name" value="Peptidase S8/S53 domain"/>
    <property type="match status" value="2"/>
</dbReference>
<gene>
    <name evidence="8" type="ORF">ENG67_04010</name>
</gene>
<dbReference type="Pfam" id="PF00082">
    <property type="entry name" value="Peptidase_S8"/>
    <property type="match status" value="1"/>
</dbReference>
<dbReference type="GO" id="GO:0004252">
    <property type="term" value="F:serine-type endopeptidase activity"/>
    <property type="evidence" value="ECO:0007669"/>
    <property type="project" value="UniProtKB-UniRule"/>
</dbReference>